<organism evidence="3 4">
    <name type="scientific">Cronartium quercuum f. sp. fusiforme G11</name>
    <dbReference type="NCBI Taxonomy" id="708437"/>
    <lineage>
        <taxon>Eukaryota</taxon>
        <taxon>Fungi</taxon>
        <taxon>Dikarya</taxon>
        <taxon>Basidiomycota</taxon>
        <taxon>Pucciniomycotina</taxon>
        <taxon>Pucciniomycetes</taxon>
        <taxon>Pucciniales</taxon>
        <taxon>Coleosporiaceae</taxon>
        <taxon>Cronartium</taxon>
    </lineage>
</organism>
<dbReference type="InterPro" id="IPR051864">
    <property type="entry name" value="NCF2_NOXA1"/>
</dbReference>
<evidence type="ECO:0000256" key="1">
    <source>
        <dbReference type="PROSITE-ProRule" id="PRU00339"/>
    </source>
</evidence>
<feature type="chain" id="PRO_5040110794" description="Photosystem I assembly protein Ycf3" evidence="2">
    <location>
        <begin position="16"/>
        <end position="134"/>
    </location>
</feature>
<dbReference type="PANTHER" id="PTHR15175:SF0">
    <property type="entry name" value="SH3 DOMAIN-CONTAINING PROTEIN C23A1.17"/>
    <property type="match status" value="1"/>
</dbReference>
<comment type="caution">
    <text evidence="3">The sequence shown here is derived from an EMBL/GenBank/DDBJ whole genome shotgun (WGS) entry which is preliminary data.</text>
</comment>
<evidence type="ECO:0008006" key="5">
    <source>
        <dbReference type="Google" id="ProtNLM"/>
    </source>
</evidence>
<sequence>MSLIKFNLLWIRALCQFDEEEDIESAICTFQTIAKSSSKIAFNLGMLYNIQQHRSPEALNWLRTATKLDPFHAVAHFQTGVLLFNLEEFDSALTSFSQALLLLGNKSQLDYNKLGLKFNLNSYQIRFNSAIWSI</sequence>
<evidence type="ECO:0000313" key="3">
    <source>
        <dbReference type="EMBL" id="KAG0149666.1"/>
    </source>
</evidence>
<reference evidence="3" key="1">
    <citation type="submission" date="2013-11" db="EMBL/GenBank/DDBJ databases">
        <title>Genome sequence of the fusiform rust pathogen reveals effectors for host alternation and coevolution with pine.</title>
        <authorList>
            <consortium name="DOE Joint Genome Institute"/>
            <person name="Smith K."/>
            <person name="Pendleton A."/>
            <person name="Kubisiak T."/>
            <person name="Anderson C."/>
            <person name="Salamov A."/>
            <person name="Aerts A."/>
            <person name="Riley R."/>
            <person name="Clum A."/>
            <person name="Lindquist E."/>
            <person name="Ence D."/>
            <person name="Campbell M."/>
            <person name="Kronenberg Z."/>
            <person name="Feau N."/>
            <person name="Dhillon B."/>
            <person name="Hamelin R."/>
            <person name="Burleigh J."/>
            <person name="Smith J."/>
            <person name="Yandell M."/>
            <person name="Nelson C."/>
            <person name="Grigoriev I."/>
            <person name="Davis J."/>
        </authorList>
    </citation>
    <scope>NUCLEOTIDE SEQUENCE</scope>
    <source>
        <strain evidence="3">G11</strain>
    </source>
</reference>
<name>A0A9P6NM65_9BASI</name>
<evidence type="ECO:0000313" key="4">
    <source>
        <dbReference type="Proteomes" id="UP000886653"/>
    </source>
</evidence>
<keyword evidence="2" id="KW-0732">Signal</keyword>
<proteinExistence type="predicted"/>
<dbReference type="SUPFAM" id="SSF48452">
    <property type="entry name" value="TPR-like"/>
    <property type="match status" value="1"/>
</dbReference>
<gene>
    <name evidence="3" type="ORF">CROQUDRAFT_104932</name>
</gene>
<dbReference type="PANTHER" id="PTHR15175">
    <property type="entry name" value="NEUTROPHIL CYTOSOLIC FACTOR 2, NEUTROPHIL NADPH OXIDASE FACTOR 2"/>
    <property type="match status" value="1"/>
</dbReference>
<keyword evidence="1" id="KW-0802">TPR repeat</keyword>
<keyword evidence="4" id="KW-1185">Reference proteome</keyword>
<dbReference type="AlphaFoldDB" id="A0A9P6NM65"/>
<dbReference type="SMART" id="SM00028">
    <property type="entry name" value="TPR"/>
    <property type="match status" value="2"/>
</dbReference>
<protein>
    <recommendedName>
        <fullName evidence="5">Photosystem I assembly protein Ycf3</fullName>
    </recommendedName>
</protein>
<feature type="signal peptide" evidence="2">
    <location>
        <begin position="1"/>
        <end position="15"/>
    </location>
</feature>
<dbReference type="PROSITE" id="PS50005">
    <property type="entry name" value="TPR"/>
    <property type="match status" value="1"/>
</dbReference>
<dbReference type="InterPro" id="IPR011990">
    <property type="entry name" value="TPR-like_helical_dom_sf"/>
</dbReference>
<dbReference type="InterPro" id="IPR019734">
    <property type="entry name" value="TPR_rpt"/>
</dbReference>
<evidence type="ECO:0000256" key="2">
    <source>
        <dbReference type="SAM" id="SignalP"/>
    </source>
</evidence>
<dbReference type="EMBL" id="MU167226">
    <property type="protein sequence ID" value="KAG0149666.1"/>
    <property type="molecule type" value="Genomic_DNA"/>
</dbReference>
<dbReference type="Gene3D" id="1.25.40.10">
    <property type="entry name" value="Tetratricopeptide repeat domain"/>
    <property type="match status" value="1"/>
</dbReference>
<accession>A0A9P6NM65</accession>
<feature type="repeat" description="TPR" evidence="1">
    <location>
        <begin position="73"/>
        <end position="106"/>
    </location>
</feature>
<dbReference type="Proteomes" id="UP000886653">
    <property type="component" value="Unassembled WGS sequence"/>
</dbReference>
<dbReference type="OrthoDB" id="9450131at2759"/>